<comment type="caution">
    <text evidence="1">The sequence shown here is derived from an EMBL/GenBank/DDBJ whole genome shotgun (WGS) entry which is preliminary data.</text>
</comment>
<organism evidence="1 2">
    <name type="scientific">Pseudomonas arsenicoxydans</name>
    <dbReference type="NCBI Taxonomy" id="702115"/>
    <lineage>
        <taxon>Bacteria</taxon>
        <taxon>Pseudomonadati</taxon>
        <taxon>Pseudomonadota</taxon>
        <taxon>Gammaproteobacteria</taxon>
        <taxon>Pseudomonadales</taxon>
        <taxon>Pseudomonadaceae</taxon>
        <taxon>Pseudomonas</taxon>
    </lineage>
</organism>
<protein>
    <recommendedName>
        <fullName evidence="3">Phage head morphogenesis domain-containing protein</fullName>
    </recommendedName>
</protein>
<sequence>MSPIEIEAAARAEGETRNELEKDLYALLLLYFEKASKAALLGYVKDATPTVPERLIEALEGVLRSHGAKVGETFGLSDLNESLFPQWLDERAKESSQQISATTQKNVIAAIVLATKELVEAAEDSSRRSVARAAYAQVSRTFKSRAETGAITETTASSESSKFHTAEAATLHKKTWVTMNDGIVRATHVLANMQEVDFDATFTVGGYQMRFPADYSLGAPVKEIIHCRCMAIYTEGRK</sequence>
<reference evidence="1 2" key="1">
    <citation type="journal article" date="2019" name="Environ. Microbiol.">
        <title>Species interactions and distinct microbial communities in high Arctic permafrost affected cryosols are associated with the CH4 and CO2 gas fluxes.</title>
        <authorList>
            <person name="Altshuler I."/>
            <person name="Hamel J."/>
            <person name="Turney S."/>
            <person name="Magnuson E."/>
            <person name="Levesque R."/>
            <person name="Greer C."/>
            <person name="Whyte L.G."/>
        </authorList>
    </citation>
    <scope>NUCLEOTIDE SEQUENCE [LARGE SCALE GENOMIC DNA]</scope>
    <source>
        <strain evidence="1 2">E3</strain>
    </source>
</reference>
<dbReference type="EMBL" id="RCZE01000008">
    <property type="protein sequence ID" value="TPG76322.1"/>
    <property type="molecule type" value="Genomic_DNA"/>
</dbReference>
<evidence type="ECO:0000313" key="2">
    <source>
        <dbReference type="Proteomes" id="UP000317933"/>
    </source>
</evidence>
<evidence type="ECO:0008006" key="3">
    <source>
        <dbReference type="Google" id="ProtNLM"/>
    </source>
</evidence>
<accession>A0A502HSK1</accession>
<gene>
    <name evidence="1" type="ORF">EAH78_18335</name>
</gene>
<dbReference type="RefSeq" id="WP_140668761.1">
    <property type="nucleotide sequence ID" value="NZ_RCZE01000008.1"/>
</dbReference>
<proteinExistence type="predicted"/>
<name>A0A502HSK1_9PSED</name>
<evidence type="ECO:0000313" key="1">
    <source>
        <dbReference type="EMBL" id="TPG76322.1"/>
    </source>
</evidence>
<dbReference type="Proteomes" id="UP000317933">
    <property type="component" value="Unassembled WGS sequence"/>
</dbReference>
<dbReference type="AlphaFoldDB" id="A0A502HSK1"/>